<protein>
    <submittedName>
        <fullName evidence="1">Uncharacterized protein</fullName>
    </submittedName>
</protein>
<accession>A0A3Q2IBD5</accession>
<evidence type="ECO:0000313" key="1">
    <source>
        <dbReference type="Ensembl" id="ENSECAP00000044899.1"/>
    </source>
</evidence>
<reference evidence="1 2" key="1">
    <citation type="journal article" date="2009" name="Science">
        <title>Genome sequence, comparative analysis, and population genetics of the domestic horse.</title>
        <authorList>
            <consortium name="Broad Institute Genome Sequencing Platform"/>
            <consortium name="Broad Institute Whole Genome Assembly Team"/>
            <person name="Wade C.M."/>
            <person name="Giulotto E."/>
            <person name="Sigurdsson S."/>
            <person name="Zoli M."/>
            <person name="Gnerre S."/>
            <person name="Imsland F."/>
            <person name="Lear T.L."/>
            <person name="Adelson D.L."/>
            <person name="Bailey E."/>
            <person name="Bellone R.R."/>
            <person name="Bloecker H."/>
            <person name="Distl O."/>
            <person name="Edgar R.C."/>
            <person name="Garber M."/>
            <person name="Leeb T."/>
            <person name="Mauceli E."/>
            <person name="MacLeod J.N."/>
            <person name="Penedo M.C.T."/>
            <person name="Raison J.M."/>
            <person name="Sharpe T."/>
            <person name="Vogel J."/>
            <person name="Andersson L."/>
            <person name="Antczak D.F."/>
            <person name="Biagi T."/>
            <person name="Binns M.M."/>
            <person name="Chowdhary B.P."/>
            <person name="Coleman S.J."/>
            <person name="Della Valle G."/>
            <person name="Fryc S."/>
            <person name="Guerin G."/>
            <person name="Hasegawa T."/>
            <person name="Hill E.W."/>
            <person name="Jurka J."/>
            <person name="Kiialainen A."/>
            <person name="Lindgren G."/>
            <person name="Liu J."/>
            <person name="Magnani E."/>
            <person name="Mickelson J.R."/>
            <person name="Murray J."/>
            <person name="Nergadze S.G."/>
            <person name="Onofrio R."/>
            <person name="Pedroni S."/>
            <person name="Piras M.F."/>
            <person name="Raudsepp T."/>
            <person name="Rocchi M."/>
            <person name="Roeed K.H."/>
            <person name="Ryder O.A."/>
            <person name="Searle S."/>
            <person name="Skow L."/>
            <person name="Swinburne J.E."/>
            <person name="Syvaenen A.C."/>
            <person name="Tozaki T."/>
            <person name="Valberg S.J."/>
            <person name="Vaudin M."/>
            <person name="White J.R."/>
            <person name="Zody M.C."/>
            <person name="Lander E.S."/>
            <person name="Lindblad-Toh K."/>
        </authorList>
    </citation>
    <scope>NUCLEOTIDE SEQUENCE [LARGE SCALE GENOMIC DNA]</scope>
    <source>
        <strain evidence="1 2">Thoroughbred</strain>
    </source>
</reference>
<dbReference type="GeneTree" id="ENSGT00910000146889"/>
<name>A0A3Q2IBD5_HORSE</name>
<sequence length="72" mass="7972">MLPLLHERDKMAPEWSHPEVNNNNIRLSSEAILSPILFPSGCSFSQLQDGLPKGSRQCNSSSRILGFHGVLI</sequence>
<dbReference type="Proteomes" id="UP000002281">
    <property type="component" value="Chromosome 10"/>
</dbReference>
<dbReference type="InParanoid" id="A0A3Q2IBD5"/>
<dbReference type="PaxDb" id="9796-ENSECAP00000044899"/>
<keyword evidence="2" id="KW-1185">Reference proteome</keyword>
<evidence type="ECO:0000313" key="2">
    <source>
        <dbReference type="Proteomes" id="UP000002281"/>
    </source>
</evidence>
<reference evidence="1" key="2">
    <citation type="submission" date="2025-08" db="UniProtKB">
        <authorList>
            <consortium name="Ensembl"/>
        </authorList>
    </citation>
    <scope>IDENTIFICATION</scope>
    <source>
        <strain evidence="1">Thoroughbred</strain>
    </source>
</reference>
<organism evidence="1 2">
    <name type="scientific">Equus caballus</name>
    <name type="common">Horse</name>
    <dbReference type="NCBI Taxonomy" id="9796"/>
    <lineage>
        <taxon>Eukaryota</taxon>
        <taxon>Metazoa</taxon>
        <taxon>Chordata</taxon>
        <taxon>Craniata</taxon>
        <taxon>Vertebrata</taxon>
        <taxon>Euteleostomi</taxon>
        <taxon>Mammalia</taxon>
        <taxon>Eutheria</taxon>
        <taxon>Laurasiatheria</taxon>
        <taxon>Perissodactyla</taxon>
        <taxon>Equidae</taxon>
        <taxon>Equus</taxon>
    </lineage>
</organism>
<proteinExistence type="predicted"/>
<dbReference type="AlphaFoldDB" id="A0A3Q2IBD5"/>
<reference evidence="1" key="3">
    <citation type="submission" date="2025-09" db="UniProtKB">
        <authorList>
            <consortium name="Ensembl"/>
        </authorList>
    </citation>
    <scope>IDENTIFICATION</scope>
    <source>
        <strain evidence="1">Thoroughbred</strain>
    </source>
</reference>
<dbReference type="OMA" id="EWSHPEV"/>
<dbReference type="Bgee" id="ENSECAG00000038166">
    <property type="expression patterns" value="Expressed in spinal cord and 20 other cell types or tissues"/>
</dbReference>
<dbReference type="Ensembl" id="ENSECAT00000063190.1">
    <property type="protein sequence ID" value="ENSECAP00000044899.1"/>
    <property type="gene ID" value="ENSECAG00000038166.1"/>
</dbReference>